<evidence type="ECO:0000313" key="4">
    <source>
        <dbReference type="Proteomes" id="UP000007799"/>
    </source>
</evidence>
<feature type="compositionally biased region" description="Pro residues" evidence="2">
    <location>
        <begin position="294"/>
        <end position="303"/>
    </location>
</feature>
<dbReference type="PANTHER" id="PTHR12902">
    <property type="entry name" value="WASP-1"/>
    <property type="match status" value="1"/>
</dbReference>
<feature type="compositionally biased region" description="Pro residues" evidence="2">
    <location>
        <begin position="420"/>
        <end position="445"/>
    </location>
</feature>
<dbReference type="OrthoDB" id="1060785at2759"/>
<dbReference type="STRING" id="946362.F2U9C9"/>
<dbReference type="GO" id="GO:0030036">
    <property type="term" value="P:actin cytoskeleton organization"/>
    <property type="evidence" value="ECO:0007669"/>
    <property type="project" value="InterPro"/>
</dbReference>
<evidence type="ECO:0000313" key="3">
    <source>
        <dbReference type="EMBL" id="EGD73332.1"/>
    </source>
</evidence>
<feature type="compositionally biased region" description="Basic and acidic residues" evidence="2">
    <location>
        <begin position="183"/>
        <end position="193"/>
    </location>
</feature>
<feature type="compositionally biased region" description="Low complexity" evidence="2">
    <location>
        <begin position="281"/>
        <end position="293"/>
    </location>
</feature>
<dbReference type="OMA" id="WGEQESN"/>
<feature type="region of interest" description="Disordered" evidence="2">
    <location>
        <begin position="167"/>
        <end position="461"/>
    </location>
</feature>
<protein>
    <recommendedName>
        <fullName evidence="5">Wiskott-Aldrich syndrome protein family member</fullName>
    </recommendedName>
</protein>
<dbReference type="FunCoup" id="F2U9C9">
    <property type="interactions" value="1140"/>
</dbReference>
<feature type="region of interest" description="Disordered" evidence="2">
    <location>
        <begin position="500"/>
        <end position="520"/>
    </location>
</feature>
<dbReference type="Gene3D" id="1.20.5.340">
    <property type="match status" value="1"/>
</dbReference>
<dbReference type="InParanoid" id="F2U9C9"/>
<dbReference type="PANTHER" id="PTHR12902:SF1">
    <property type="entry name" value="WISKOTT-ALDRICH SYNDROME PROTEIN FAMILY MEMBER"/>
    <property type="match status" value="1"/>
</dbReference>
<organism evidence="4">
    <name type="scientific">Salpingoeca rosetta (strain ATCC 50818 / BSB-021)</name>
    <dbReference type="NCBI Taxonomy" id="946362"/>
    <lineage>
        <taxon>Eukaryota</taxon>
        <taxon>Choanoflagellata</taxon>
        <taxon>Craspedida</taxon>
        <taxon>Salpingoecidae</taxon>
        <taxon>Salpingoeca</taxon>
    </lineage>
</organism>
<accession>F2U9C9</accession>
<dbReference type="GO" id="GO:0034237">
    <property type="term" value="F:protein kinase A regulatory subunit binding"/>
    <property type="evidence" value="ECO:0007669"/>
    <property type="project" value="TreeGrafter"/>
</dbReference>
<evidence type="ECO:0000256" key="2">
    <source>
        <dbReference type="SAM" id="MobiDB-lite"/>
    </source>
</evidence>
<dbReference type="GO" id="GO:0003779">
    <property type="term" value="F:actin binding"/>
    <property type="evidence" value="ECO:0007669"/>
    <property type="project" value="UniProtKB-KW"/>
</dbReference>
<feature type="compositionally biased region" description="Pro residues" evidence="2">
    <location>
        <begin position="235"/>
        <end position="280"/>
    </location>
</feature>
<evidence type="ECO:0008006" key="5">
    <source>
        <dbReference type="Google" id="ProtNLM"/>
    </source>
</evidence>
<reference evidence="3" key="1">
    <citation type="submission" date="2009-08" db="EMBL/GenBank/DDBJ databases">
        <title>Annotation of Salpingoeca rosetta.</title>
        <authorList>
            <consortium name="The Broad Institute Genome Sequencing Platform"/>
            <person name="Russ C."/>
            <person name="Cuomo C."/>
            <person name="Burger G."/>
            <person name="Gray M.W."/>
            <person name="Holland P.W.H."/>
            <person name="King N."/>
            <person name="Lang F.B.F."/>
            <person name="Roger A.J."/>
            <person name="Ruiz-Trillo I."/>
            <person name="Young S.K."/>
            <person name="Zeng Q."/>
            <person name="Gargeya S."/>
            <person name="Alvarado L."/>
            <person name="Berlin A."/>
            <person name="Chapman S.B."/>
            <person name="Chen Z."/>
            <person name="Freedman E."/>
            <person name="Gellesch M."/>
            <person name="Goldberg J."/>
            <person name="Griggs A."/>
            <person name="Gujja S."/>
            <person name="Heilman E."/>
            <person name="Heiman D."/>
            <person name="Howarth C."/>
            <person name="Mehta T."/>
            <person name="Neiman D."/>
            <person name="Pearson M."/>
            <person name="Roberts A."/>
            <person name="Saif S."/>
            <person name="Shea T."/>
            <person name="Shenoy N."/>
            <person name="Sisk P."/>
            <person name="Stolte C."/>
            <person name="Sykes S."/>
            <person name="White J."/>
            <person name="Yandava C."/>
            <person name="Haas B."/>
            <person name="Nusbaum C."/>
            <person name="Birren B."/>
        </authorList>
    </citation>
    <scope>NUCLEOTIDE SEQUENCE [LARGE SCALE GENOMIC DNA]</scope>
    <source>
        <strain evidence="3">ATCC 50818</strain>
    </source>
</reference>
<feature type="compositionally biased region" description="Pro residues" evidence="2">
    <location>
        <begin position="400"/>
        <end position="410"/>
    </location>
</feature>
<dbReference type="AlphaFoldDB" id="F2U9C9"/>
<dbReference type="eggNOG" id="KOG1830">
    <property type="taxonomic scope" value="Eukaryota"/>
</dbReference>
<feature type="compositionally biased region" description="Acidic residues" evidence="2">
    <location>
        <begin position="502"/>
        <end position="520"/>
    </location>
</feature>
<sequence>MPIVQRTVEPTVLCRQPLPPRCRNDLEAASVQSMSNLIRQLSDVARHAHEMFTALHKDLEQLNERAKRTRDRIGGIAHAVVRRTDDAAPTLGAAQAFQRSYELDQAIISRTPLPTSLKALFDKCEAPPGLNSLTRFRPDGVQALTMYTDPKFFRRLWIEKMMKDAKAQMEKRKRKKKRHKRSETRASHREVAKVQKKKYNAMGAEFQQQQQQQPQYRGKTRTATTSSRRPTKPSSAPPPPPQKPANAPPPPPSKPANAPPPPPPGTAKPTSAPPPPPPSAKPNANASALVPSMPAMPPPPPPATDHEQDEESATSPAQTPPSPPPAVSGLPPPPPPPATAAATATNGSTEDDGPAHAALAQLAQLIAPKAERPDAPPAQMPPPPPPPAASIPNGDAGVPDMPPPPPPPVHPSATDAAPSSAPPPPPPPMPANAGAPPPPPPPMPSAPLTEDAGVAGGNGLLDAIKNKRLRKVEKEEKDRTQSFNMGTDVAAILARRMALEMSDTESETGSEWSDDEDWSD</sequence>
<evidence type="ECO:0000256" key="1">
    <source>
        <dbReference type="ARBA" id="ARBA00006993"/>
    </source>
</evidence>
<feature type="compositionally biased region" description="Low complexity" evidence="2">
    <location>
        <begin position="355"/>
        <end position="368"/>
    </location>
</feature>
<dbReference type="GO" id="GO:2000601">
    <property type="term" value="P:positive regulation of Arp2/3 complex-mediated actin nucleation"/>
    <property type="evidence" value="ECO:0007669"/>
    <property type="project" value="TreeGrafter"/>
</dbReference>
<proteinExistence type="inferred from homology"/>
<keyword evidence="4" id="KW-1185">Reference proteome</keyword>
<dbReference type="RefSeq" id="XP_004994362.1">
    <property type="nucleotide sequence ID" value="XM_004994305.1"/>
</dbReference>
<feature type="compositionally biased region" description="Pro residues" evidence="2">
    <location>
        <begin position="375"/>
        <end position="389"/>
    </location>
</feature>
<feature type="compositionally biased region" description="Pro residues" evidence="2">
    <location>
        <begin position="318"/>
        <end position="338"/>
    </location>
</feature>
<dbReference type="EMBL" id="GL832965">
    <property type="protein sequence ID" value="EGD73332.1"/>
    <property type="molecule type" value="Genomic_DNA"/>
</dbReference>
<dbReference type="GO" id="GO:0005856">
    <property type="term" value="C:cytoskeleton"/>
    <property type="evidence" value="ECO:0007669"/>
    <property type="project" value="UniProtKB-SubCell"/>
</dbReference>
<comment type="similarity">
    <text evidence="1">Belongs to the SCAR/WAVE family.</text>
</comment>
<feature type="compositionally biased region" description="Low complexity" evidence="2">
    <location>
        <begin position="207"/>
        <end position="234"/>
    </location>
</feature>
<dbReference type="Gene3D" id="6.10.280.150">
    <property type="match status" value="2"/>
</dbReference>
<dbReference type="KEGG" id="sre:PTSG_12248"/>
<name>F2U9C9_SALR5</name>
<dbReference type="Proteomes" id="UP000007799">
    <property type="component" value="Unassembled WGS sequence"/>
</dbReference>
<gene>
    <name evidence="3" type="ORF">PTSG_12248</name>
</gene>
<dbReference type="GO" id="GO:0071933">
    <property type="term" value="F:Arp2/3 complex binding"/>
    <property type="evidence" value="ECO:0007669"/>
    <property type="project" value="TreeGrafter"/>
</dbReference>
<dbReference type="InterPro" id="IPR028288">
    <property type="entry name" value="SCAR/WAVE_fam"/>
</dbReference>
<feature type="compositionally biased region" description="Basic residues" evidence="2">
    <location>
        <begin position="171"/>
        <end position="182"/>
    </location>
</feature>
<dbReference type="GeneID" id="16074943"/>